<dbReference type="Pfam" id="PF01075">
    <property type="entry name" value="Glyco_transf_9"/>
    <property type="match status" value="1"/>
</dbReference>
<proteinExistence type="predicted"/>
<keyword evidence="4" id="KW-1185">Reference proteome</keyword>
<dbReference type="InterPro" id="IPR051199">
    <property type="entry name" value="LPS_LOS_Heptosyltrfase"/>
</dbReference>
<evidence type="ECO:0000313" key="4">
    <source>
        <dbReference type="Proteomes" id="UP000248395"/>
    </source>
</evidence>
<dbReference type="Gene3D" id="3.40.50.2000">
    <property type="entry name" value="Glycogen Phosphorylase B"/>
    <property type="match status" value="2"/>
</dbReference>
<gene>
    <name evidence="3" type="ORF">DFR38_104155</name>
</gene>
<evidence type="ECO:0000256" key="1">
    <source>
        <dbReference type="ARBA" id="ARBA00022676"/>
    </source>
</evidence>
<name>A0A318JI60_9NEIS</name>
<dbReference type="SUPFAM" id="SSF53756">
    <property type="entry name" value="UDP-Glycosyltransferase/glycogen phosphorylase"/>
    <property type="match status" value="1"/>
</dbReference>
<dbReference type="EMBL" id="QJKC01000004">
    <property type="protein sequence ID" value="PXX49513.1"/>
    <property type="molecule type" value="Genomic_DNA"/>
</dbReference>
<dbReference type="GO" id="GO:0009244">
    <property type="term" value="P:lipopolysaccharide core region biosynthetic process"/>
    <property type="evidence" value="ECO:0007669"/>
    <property type="project" value="TreeGrafter"/>
</dbReference>
<dbReference type="GO" id="GO:0005829">
    <property type="term" value="C:cytosol"/>
    <property type="evidence" value="ECO:0007669"/>
    <property type="project" value="TreeGrafter"/>
</dbReference>
<evidence type="ECO:0000313" key="3">
    <source>
        <dbReference type="EMBL" id="PXX49513.1"/>
    </source>
</evidence>
<dbReference type="AlphaFoldDB" id="A0A318JI60"/>
<dbReference type="InterPro" id="IPR002201">
    <property type="entry name" value="Glyco_trans_9"/>
</dbReference>
<keyword evidence="2 3" id="KW-0808">Transferase</keyword>
<keyword evidence="1" id="KW-0328">Glycosyltransferase</keyword>
<sequence>MKIRLGPLHAKRRAMFGKLALWLLKRAPAPVFKPESIRKVLFLRDNDKFGDLIVSTIAIRELKLAGKQVDVIAGLRNAELLKLNPHVDQLHVHNDKLFSVIKLALQLRKEKYDLLIDLRNEVPTYKDIVLMSWSKVRHVIGFNRELYPVFDVNLKEDFSLNQHAAWRNFALLEALHIDCKHCNRHYDVHIDSVEEGKVQTYLKNLPKQRTLLINLKGEGPYRRLDQAQLDAILAYMQGNYADWNIVLTAKPEDLAGISTIGMQKSPFRTYFAAVALVKYADVVISPDTSIVHAAAAFDKPLLGLYEKDRTSTYLNSRAWGPNNQNAVVVQSSEFSVYSIPLPALVEGLAQVMNNNFPHINERKISYDMAEIKN</sequence>
<accession>A0A318JI60</accession>
<dbReference type="Proteomes" id="UP000248395">
    <property type="component" value="Unassembled WGS sequence"/>
</dbReference>
<comment type="caution">
    <text evidence="3">The sequence shown here is derived from an EMBL/GenBank/DDBJ whole genome shotgun (WGS) entry which is preliminary data.</text>
</comment>
<dbReference type="CDD" id="cd03789">
    <property type="entry name" value="GT9_LPS_heptosyltransferase"/>
    <property type="match status" value="1"/>
</dbReference>
<reference evidence="3 4" key="1">
    <citation type="submission" date="2018-05" db="EMBL/GenBank/DDBJ databases">
        <title>Genomic Encyclopedia of Type Strains, Phase IV (KMG-IV): sequencing the most valuable type-strain genomes for metagenomic binning, comparative biology and taxonomic classification.</title>
        <authorList>
            <person name="Goeker M."/>
        </authorList>
    </citation>
    <scope>NUCLEOTIDE SEQUENCE [LARGE SCALE GENOMIC DNA]</scope>
    <source>
        <strain evidence="3 4">DSM 25134</strain>
    </source>
</reference>
<dbReference type="GO" id="GO:0008713">
    <property type="term" value="F:ADP-heptose-lipopolysaccharide heptosyltransferase activity"/>
    <property type="evidence" value="ECO:0007669"/>
    <property type="project" value="TreeGrafter"/>
</dbReference>
<evidence type="ECO:0000256" key="2">
    <source>
        <dbReference type="ARBA" id="ARBA00022679"/>
    </source>
</evidence>
<dbReference type="PANTHER" id="PTHR30160">
    <property type="entry name" value="TETRAACYLDISACCHARIDE 4'-KINASE-RELATED"/>
    <property type="match status" value="1"/>
</dbReference>
<protein>
    <submittedName>
        <fullName evidence="3">ADP-heptose:LPS heptosyltransferase</fullName>
    </submittedName>
</protein>
<organism evidence="3 4">
    <name type="scientific">Aquitalea magnusonii</name>
    <dbReference type="NCBI Taxonomy" id="332411"/>
    <lineage>
        <taxon>Bacteria</taxon>
        <taxon>Pseudomonadati</taxon>
        <taxon>Pseudomonadota</taxon>
        <taxon>Betaproteobacteria</taxon>
        <taxon>Neisseriales</taxon>
        <taxon>Chromobacteriaceae</taxon>
        <taxon>Aquitalea</taxon>
    </lineage>
</organism>